<keyword evidence="2" id="KW-1185">Reference proteome</keyword>
<dbReference type="EMBL" id="LEKV01001026">
    <property type="protein sequence ID" value="KVI10222.1"/>
    <property type="molecule type" value="Genomic_DNA"/>
</dbReference>
<dbReference type="InterPro" id="IPR038958">
    <property type="entry name" value="PTAC7"/>
</dbReference>
<gene>
    <name evidence="1" type="ORF">Ccrd_011384</name>
</gene>
<dbReference type="PANTHER" id="PTHR37257:SF1">
    <property type="entry name" value="PROTEIN PLASTID TRANSCRIPTIONALLY ACTIVE 7"/>
    <property type="match status" value="1"/>
</dbReference>
<dbReference type="STRING" id="59895.A0A103YJL6"/>
<reference evidence="1 2" key="1">
    <citation type="journal article" date="2016" name="Sci. Rep.">
        <title>The genome sequence of the outbreeding globe artichoke constructed de novo incorporating a phase-aware low-pass sequencing strategy of F1 progeny.</title>
        <authorList>
            <person name="Scaglione D."/>
            <person name="Reyes-Chin-Wo S."/>
            <person name="Acquadro A."/>
            <person name="Froenicke L."/>
            <person name="Portis E."/>
            <person name="Beitel C."/>
            <person name="Tirone M."/>
            <person name="Mauro R."/>
            <person name="Lo Monaco A."/>
            <person name="Mauromicale G."/>
            <person name="Faccioli P."/>
            <person name="Cattivelli L."/>
            <person name="Rieseberg L."/>
            <person name="Michelmore R."/>
            <person name="Lanteri S."/>
        </authorList>
    </citation>
    <scope>NUCLEOTIDE SEQUENCE [LARGE SCALE GENOMIC DNA]</scope>
    <source>
        <strain evidence="1">2C</strain>
    </source>
</reference>
<dbReference type="PANTHER" id="PTHR37257">
    <property type="entry name" value="PROTEIN PLASTID TRANSCRIPTIONALLY ACTIVE 7"/>
    <property type="match status" value="1"/>
</dbReference>
<dbReference type="OMA" id="YKHERAP"/>
<protein>
    <submittedName>
        <fullName evidence="1">Uncharacterized protein</fullName>
    </submittedName>
</protein>
<evidence type="ECO:0000313" key="1">
    <source>
        <dbReference type="EMBL" id="KVI10222.1"/>
    </source>
</evidence>
<dbReference type="Proteomes" id="UP000243975">
    <property type="component" value="Unassembled WGS sequence"/>
</dbReference>
<dbReference type="Gramene" id="KVI10222">
    <property type="protein sequence ID" value="KVI10222"/>
    <property type="gene ID" value="Ccrd_011384"/>
</dbReference>
<name>A0A103YJL6_CYNCS</name>
<accession>A0A103YJL6</accession>
<sequence>MMQYKHERAPFLEVQVRDIWETGKLVMHDIERLKLWEENTFSFAMELAAEANELVKKDKDAYGGKKKPLLHAISNRMNEMGFYRPEAYIRPDPLKHLIKREIHDDDD</sequence>
<comment type="caution">
    <text evidence="1">The sequence shown here is derived from an EMBL/GenBank/DDBJ whole genome shotgun (WGS) entry which is preliminary data.</text>
</comment>
<proteinExistence type="predicted"/>
<dbReference type="AlphaFoldDB" id="A0A103YJL6"/>
<evidence type="ECO:0000313" key="2">
    <source>
        <dbReference type="Proteomes" id="UP000243975"/>
    </source>
</evidence>
<organism evidence="1 2">
    <name type="scientific">Cynara cardunculus var. scolymus</name>
    <name type="common">Globe artichoke</name>
    <name type="synonym">Cynara scolymus</name>
    <dbReference type="NCBI Taxonomy" id="59895"/>
    <lineage>
        <taxon>Eukaryota</taxon>
        <taxon>Viridiplantae</taxon>
        <taxon>Streptophyta</taxon>
        <taxon>Embryophyta</taxon>
        <taxon>Tracheophyta</taxon>
        <taxon>Spermatophyta</taxon>
        <taxon>Magnoliopsida</taxon>
        <taxon>eudicotyledons</taxon>
        <taxon>Gunneridae</taxon>
        <taxon>Pentapetalae</taxon>
        <taxon>asterids</taxon>
        <taxon>campanulids</taxon>
        <taxon>Asterales</taxon>
        <taxon>Asteraceae</taxon>
        <taxon>Carduoideae</taxon>
        <taxon>Cardueae</taxon>
        <taxon>Carduinae</taxon>
        <taxon>Cynara</taxon>
    </lineage>
</organism>
<dbReference type="GO" id="GO:0042793">
    <property type="term" value="P:plastid transcription"/>
    <property type="evidence" value="ECO:0007669"/>
    <property type="project" value="InterPro"/>
</dbReference>
<dbReference type="GO" id="GO:0000427">
    <property type="term" value="C:plastid-encoded plastid RNA polymerase complex"/>
    <property type="evidence" value="ECO:0007669"/>
    <property type="project" value="InterPro"/>
</dbReference>